<dbReference type="Proteomes" id="UP000000390">
    <property type="component" value="Chromosome"/>
</dbReference>
<feature type="transmembrane region" description="Helical" evidence="1">
    <location>
        <begin position="12"/>
        <end position="35"/>
    </location>
</feature>
<reference evidence="3 5" key="2">
    <citation type="journal article" date="2014" name="PLoS Genet.">
        <title>Phylogenetically driven sequencing of extremely halophilic archaea reveals strategies for static and dynamic osmo-response.</title>
        <authorList>
            <person name="Becker E.A."/>
            <person name="Seitzer P.M."/>
            <person name="Tritt A."/>
            <person name="Larsen D."/>
            <person name="Krusor M."/>
            <person name="Yao A.I."/>
            <person name="Wu D."/>
            <person name="Madern D."/>
            <person name="Eisen J.A."/>
            <person name="Darling A.E."/>
            <person name="Facciotti M.T."/>
        </authorList>
    </citation>
    <scope>NUCLEOTIDE SEQUENCE [LARGE SCALE GENOMIC DNA]</scope>
    <source>
        <strain evidence="3">B3</strain>
        <strain evidence="5">DSM 18796 / CECT 7217 / JCM 14584 / KCTC 4019 / B3</strain>
    </source>
</reference>
<proteinExistence type="predicted"/>
<dbReference type="STRING" id="795797.HacjB3_01460"/>
<accession>D8J5A4</accession>
<evidence type="ECO:0000313" key="3">
    <source>
        <dbReference type="EMBL" id="ELY34268.1"/>
    </source>
</evidence>
<dbReference type="EMBL" id="CP002062">
    <property type="protein sequence ID" value="ADJ13685.1"/>
    <property type="molecule type" value="Genomic_DNA"/>
</dbReference>
<evidence type="ECO:0000256" key="1">
    <source>
        <dbReference type="SAM" id="Phobius"/>
    </source>
</evidence>
<keyword evidence="5" id="KW-1185">Reference proteome</keyword>
<sequence>MVAAMIATRLRRVVGVALALFALVGLFTLYSRIVFLTFRSISAGVAFLGGLVLVTITVVVGRRLFW</sequence>
<dbReference type="EMBL" id="AOHV01000042">
    <property type="protein sequence ID" value="ELY34268.1"/>
    <property type="molecule type" value="Genomic_DNA"/>
</dbReference>
<dbReference type="KEGG" id="hje:HacjB3_01460"/>
<keyword evidence="1" id="KW-0812">Transmembrane</keyword>
<dbReference type="PATRIC" id="fig|795797.18.peg.295"/>
<gene>
    <name evidence="2" type="ordered locus">HacjB3_01460</name>
    <name evidence="3" type="ORF">C497_17862</name>
</gene>
<feature type="transmembrane region" description="Helical" evidence="1">
    <location>
        <begin position="41"/>
        <end position="61"/>
    </location>
</feature>
<evidence type="ECO:0000313" key="5">
    <source>
        <dbReference type="Proteomes" id="UP000011645"/>
    </source>
</evidence>
<reference evidence="2 4" key="1">
    <citation type="journal article" date="2010" name="J. Bacteriol.">
        <title>Complete genome sequence of Halalkalicoccus jeotgali B3(T), an extremely halophilic archaeon.</title>
        <authorList>
            <person name="Roh S.W."/>
            <person name="Nam Y.D."/>
            <person name="Nam S.H."/>
            <person name="Choi S.H."/>
            <person name="Park H.S."/>
            <person name="Bae J.W."/>
        </authorList>
    </citation>
    <scope>NUCLEOTIDE SEQUENCE [LARGE SCALE GENOMIC DNA]</scope>
    <source>
        <strain evidence="2">B3</strain>
        <strain evidence="4">DSM 18796 / CECT 7217 / JCM 14584 / KCTC 4019 / B3</strain>
    </source>
</reference>
<dbReference type="Proteomes" id="UP000011645">
    <property type="component" value="Unassembled WGS sequence"/>
</dbReference>
<protein>
    <submittedName>
        <fullName evidence="2">Uncharacterized protein</fullName>
    </submittedName>
</protein>
<organism evidence="2 4">
    <name type="scientific">Halalkalicoccus jeotgali (strain DSM 18796 / CECT 7217 / JCM 14584 / KCTC 4019 / B3)</name>
    <dbReference type="NCBI Taxonomy" id="795797"/>
    <lineage>
        <taxon>Archaea</taxon>
        <taxon>Methanobacteriati</taxon>
        <taxon>Methanobacteriota</taxon>
        <taxon>Stenosarchaea group</taxon>
        <taxon>Halobacteria</taxon>
        <taxon>Halobacteriales</taxon>
        <taxon>Halococcaceae</taxon>
        <taxon>Halalkalicoccus</taxon>
    </lineage>
</organism>
<keyword evidence="1" id="KW-0472">Membrane</keyword>
<dbReference type="AlphaFoldDB" id="D8J5A4"/>
<dbReference type="HOGENOM" id="CLU_2820672_0_0_2"/>
<name>D8J5A4_HALJB</name>
<evidence type="ECO:0000313" key="2">
    <source>
        <dbReference type="EMBL" id="ADJ13685.1"/>
    </source>
</evidence>
<evidence type="ECO:0000313" key="4">
    <source>
        <dbReference type="Proteomes" id="UP000000390"/>
    </source>
</evidence>
<keyword evidence="1" id="KW-1133">Transmembrane helix</keyword>